<evidence type="ECO:0000256" key="1">
    <source>
        <dbReference type="SAM" id="Phobius"/>
    </source>
</evidence>
<evidence type="ECO:0008006" key="4">
    <source>
        <dbReference type="Google" id="ProtNLM"/>
    </source>
</evidence>
<dbReference type="EMBL" id="FNAO01000002">
    <property type="protein sequence ID" value="SDD90124.1"/>
    <property type="molecule type" value="Genomic_DNA"/>
</dbReference>
<feature type="transmembrane region" description="Helical" evidence="1">
    <location>
        <begin position="112"/>
        <end position="129"/>
    </location>
</feature>
<organism evidence="2 3">
    <name type="scientific">Pricia antarctica</name>
    <dbReference type="NCBI Taxonomy" id="641691"/>
    <lineage>
        <taxon>Bacteria</taxon>
        <taxon>Pseudomonadati</taxon>
        <taxon>Bacteroidota</taxon>
        <taxon>Flavobacteriia</taxon>
        <taxon>Flavobacteriales</taxon>
        <taxon>Flavobacteriaceae</taxon>
        <taxon>Pricia</taxon>
    </lineage>
</organism>
<feature type="transmembrane region" description="Helical" evidence="1">
    <location>
        <begin position="6"/>
        <end position="26"/>
    </location>
</feature>
<sequence length="176" mass="19885">MDGLTIEIFIVPSMVLAIVTGLYFLFKKGKKNPVAYDFYVANIAIAAFVVNLIWEVAQGPLYEGFEYDVKHISFCALASVADMLMVLLLFFSLGLLYNNIFWIRNLNLKRTLVLVGIGTLGAILAEMWHTSRGDWIYAEIMPLLPLVDVGITPVLQFALLPWLVFYFAKDRIVNKS</sequence>
<evidence type="ECO:0000313" key="2">
    <source>
        <dbReference type="EMBL" id="SDD90124.1"/>
    </source>
</evidence>
<feature type="transmembrane region" description="Helical" evidence="1">
    <location>
        <begin position="38"/>
        <end position="57"/>
    </location>
</feature>
<dbReference type="Proteomes" id="UP000199109">
    <property type="component" value="Unassembled WGS sequence"/>
</dbReference>
<keyword evidence="1" id="KW-0472">Membrane</keyword>
<proteinExistence type="predicted"/>
<dbReference type="STRING" id="641691.SAMN05421636_102270"/>
<dbReference type="RefSeq" id="WP_091866099.1">
    <property type="nucleotide sequence ID" value="NZ_FNAO01000002.1"/>
</dbReference>
<dbReference type="AlphaFoldDB" id="A0A1G6YI00"/>
<keyword evidence="1" id="KW-1133">Transmembrane helix</keyword>
<dbReference type="OrthoDB" id="979152at2"/>
<keyword evidence="3" id="KW-1185">Reference proteome</keyword>
<keyword evidence="1" id="KW-0812">Transmembrane</keyword>
<accession>A0A1G6YI00</accession>
<evidence type="ECO:0000313" key="3">
    <source>
        <dbReference type="Proteomes" id="UP000199109"/>
    </source>
</evidence>
<protein>
    <recommendedName>
        <fullName evidence="4">Lycopene cyclase domain-containing protein</fullName>
    </recommendedName>
</protein>
<gene>
    <name evidence="2" type="ORF">SAMN05421636_102270</name>
</gene>
<name>A0A1G6YI00_9FLAO</name>
<reference evidence="2 3" key="1">
    <citation type="submission" date="2016-10" db="EMBL/GenBank/DDBJ databases">
        <authorList>
            <person name="de Groot N.N."/>
        </authorList>
    </citation>
    <scope>NUCLEOTIDE SEQUENCE [LARGE SCALE GENOMIC DNA]</scope>
    <source>
        <strain evidence="2 3">DSM 23421</strain>
    </source>
</reference>
<feature type="transmembrane region" description="Helical" evidence="1">
    <location>
        <begin position="149"/>
        <end position="168"/>
    </location>
</feature>
<feature type="transmembrane region" description="Helical" evidence="1">
    <location>
        <begin position="77"/>
        <end position="100"/>
    </location>
</feature>